<protein>
    <submittedName>
        <fullName evidence="6">Actin cortical patch SUR7/pH-response regulator pali</fullName>
    </submittedName>
</protein>
<dbReference type="GO" id="GO:0005886">
    <property type="term" value="C:plasma membrane"/>
    <property type="evidence" value="ECO:0007669"/>
    <property type="project" value="InterPro"/>
</dbReference>
<dbReference type="InterPro" id="IPR009571">
    <property type="entry name" value="SUR7/Rim9-like_fungi"/>
</dbReference>
<gene>
    <name evidence="6" type="ORF">GGX14DRAFT_534453</name>
</gene>
<evidence type="ECO:0000256" key="5">
    <source>
        <dbReference type="SAM" id="Phobius"/>
    </source>
</evidence>
<proteinExistence type="predicted"/>
<feature type="transmembrane region" description="Helical" evidence="5">
    <location>
        <begin position="158"/>
        <end position="185"/>
    </location>
</feature>
<feature type="transmembrane region" description="Helical" evidence="5">
    <location>
        <begin position="122"/>
        <end position="146"/>
    </location>
</feature>
<evidence type="ECO:0000256" key="1">
    <source>
        <dbReference type="ARBA" id="ARBA00004141"/>
    </source>
</evidence>
<dbReference type="Pfam" id="PF06687">
    <property type="entry name" value="SUR7"/>
    <property type="match status" value="1"/>
</dbReference>
<reference evidence="6" key="1">
    <citation type="submission" date="2023-03" db="EMBL/GenBank/DDBJ databases">
        <title>Massive genome expansion in bonnet fungi (Mycena s.s.) driven by repeated elements and novel gene families across ecological guilds.</title>
        <authorList>
            <consortium name="Lawrence Berkeley National Laboratory"/>
            <person name="Harder C.B."/>
            <person name="Miyauchi S."/>
            <person name="Viragh M."/>
            <person name="Kuo A."/>
            <person name="Thoen E."/>
            <person name="Andreopoulos B."/>
            <person name="Lu D."/>
            <person name="Skrede I."/>
            <person name="Drula E."/>
            <person name="Henrissat B."/>
            <person name="Morin E."/>
            <person name="Kohler A."/>
            <person name="Barry K."/>
            <person name="LaButti K."/>
            <person name="Morin E."/>
            <person name="Salamov A."/>
            <person name="Lipzen A."/>
            <person name="Mereny Z."/>
            <person name="Hegedus B."/>
            <person name="Baldrian P."/>
            <person name="Stursova M."/>
            <person name="Weitz H."/>
            <person name="Taylor A."/>
            <person name="Grigoriev I.V."/>
            <person name="Nagy L.G."/>
            <person name="Martin F."/>
            <person name="Kauserud H."/>
        </authorList>
    </citation>
    <scope>NUCLEOTIDE SEQUENCE</scope>
    <source>
        <strain evidence="6">9144</strain>
    </source>
</reference>
<comment type="subcellular location">
    <subcellularLocation>
        <location evidence="1">Membrane</location>
        <topology evidence="1">Multi-pass membrane protein</topology>
    </subcellularLocation>
</comment>
<keyword evidence="7" id="KW-1185">Reference proteome</keyword>
<evidence type="ECO:0000256" key="4">
    <source>
        <dbReference type="ARBA" id="ARBA00023136"/>
    </source>
</evidence>
<sequence>MFNLKPHHRPLAAYRILSYICIGLLSLAFLFSLLVGLSLPIIKSIYLLKVQSTRANQPTTSIATELRFGVWGVCAARRAQLHLSMFPASALGTGECFGPQLGYSVPPSLIALANVSPDIVDAILQALLVILILHPIAAGLSFITLLSSLFLASHKLSILSLVFAIVTALVSSVVFAVDLALVIVAKGQISSIDTELQFAIQWGSAPFLGLVAVLLTWLAVITLSARACYCFGVRQ</sequence>
<keyword evidence="2 5" id="KW-0812">Transmembrane</keyword>
<dbReference type="AlphaFoldDB" id="A0AAD6VNP3"/>
<keyword evidence="4 5" id="KW-0472">Membrane</keyword>
<comment type="caution">
    <text evidence="6">The sequence shown here is derived from an EMBL/GenBank/DDBJ whole genome shotgun (WGS) entry which is preliminary data.</text>
</comment>
<organism evidence="6 7">
    <name type="scientific">Mycena pura</name>
    <dbReference type="NCBI Taxonomy" id="153505"/>
    <lineage>
        <taxon>Eukaryota</taxon>
        <taxon>Fungi</taxon>
        <taxon>Dikarya</taxon>
        <taxon>Basidiomycota</taxon>
        <taxon>Agaricomycotina</taxon>
        <taxon>Agaricomycetes</taxon>
        <taxon>Agaricomycetidae</taxon>
        <taxon>Agaricales</taxon>
        <taxon>Marasmiineae</taxon>
        <taxon>Mycenaceae</taxon>
        <taxon>Mycena</taxon>
    </lineage>
</organism>
<dbReference type="PANTHER" id="PTHR28013:SF3">
    <property type="entry name" value="PROTEIN DCV1-RELATED"/>
    <property type="match status" value="1"/>
</dbReference>
<dbReference type="PANTHER" id="PTHR28013">
    <property type="entry name" value="PROTEIN DCV1-RELATED"/>
    <property type="match status" value="1"/>
</dbReference>
<dbReference type="Proteomes" id="UP001219525">
    <property type="component" value="Unassembled WGS sequence"/>
</dbReference>
<feature type="transmembrane region" description="Helical" evidence="5">
    <location>
        <begin position="12"/>
        <end position="42"/>
    </location>
</feature>
<dbReference type="GO" id="GO:0035838">
    <property type="term" value="C:growing cell tip"/>
    <property type="evidence" value="ECO:0007669"/>
    <property type="project" value="TreeGrafter"/>
</dbReference>
<evidence type="ECO:0000256" key="3">
    <source>
        <dbReference type="ARBA" id="ARBA00022989"/>
    </source>
</evidence>
<name>A0AAD6VNP3_9AGAR</name>
<keyword evidence="3 5" id="KW-1133">Transmembrane helix</keyword>
<dbReference type="EMBL" id="JARJCW010000024">
    <property type="protein sequence ID" value="KAJ7212153.1"/>
    <property type="molecule type" value="Genomic_DNA"/>
</dbReference>
<accession>A0AAD6VNP3</accession>
<dbReference type="InterPro" id="IPR051380">
    <property type="entry name" value="pH-response_reg_palI/RIM9"/>
</dbReference>
<evidence type="ECO:0000313" key="6">
    <source>
        <dbReference type="EMBL" id="KAJ7212153.1"/>
    </source>
</evidence>
<evidence type="ECO:0000313" key="7">
    <source>
        <dbReference type="Proteomes" id="UP001219525"/>
    </source>
</evidence>
<evidence type="ECO:0000256" key="2">
    <source>
        <dbReference type="ARBA" id="ARBA00022692"/>
    </source>
</evidence>
<dbReference type="GO" id="GO:0032153">
    <property type="term" value="C:cell division site"/>
    <property type="evidence" value="ECO:0007669"/>
    <property type="project" value="TreeGrafter"/>
</dbReference>
<feature type="transmembrane region" description="Helical" evidence="5">
    <location>
        <begin position="205"/>
        <end position="229"/>
    </location>
</feature>